<organism evidence="3 4">
    <name type="scientific">Cephus cinctus</name>
    <name type="common">Wheat stem sawfly</name>
    <dbReference type="NCBI Taxonomy" id="211228"/>
    <lineage>
        <taxon>Eukaryota</taxon>
        <taxon>Metazoa</taxon>
        <taxon>Ecdysozoa</taxon>
        <taxon>Arthropoda</taxon>
        <taxon>Hexapoda</taxon>
        <taxon>Insecta</taxon>
        <taxon>Pterygota</taxon>
        <taxon>Neoptera</taxon>
        <taxon>Endopterygota</taxon>
        <taxon>Hymenoptera</taxon>
        <taxon>Cephoidea</taxon>
        <taxon>Cephidae</taxon>
        <taxon>Cephus</taxon>
    </lineage>
</organism>
<feature type="chain" id="PRO_5042500917" evidence="2">
    <location>
        <begin position="17"/>
        <end position="449"/>
    </location>
</feature>
<dbReference type="AlphaFoldDB" id="A0AAJ7FR64"/>
<sequence>MLKTLTIAILLGLTSGRPSADSGQEINISEPKSLNYVNREFPNTKENLIAQLEEAPDQKLPFESLLRNRRASNSSAMNNAGTSGASLPNFLQVPLQGIVSVLSTVLLTLLQAIFGLVSGVLNPILLLLTELLNPVLLPLRPVLNPLLLPVNGLLTDILKALNLSLGLSGLLTGNVTSSAFIPSSITRATRSLNSEPPQARRSAEAEGSFTGMPNALNTLVAHLRSKRQSPGTSTDSGVDSTLTSPLTLVKNILMEVMNILVTPLESILSLVISLLNLPIDLISQPLNLVESLLSGTIGQFLPDGITSMLTPMPSKPSTPADTVPNATANSLRQRRSDTNSGLAGPLSVILSILSSPLKTLFSYLPALLGHFSISYSALQEAAQALFSKAAKSLFTMACNETKNFILPAVDDLLQSIVGSEYIPDYMNSLIAQLHTVYKLLKMMGYLRPS</sequence>
<evidence type="ECO:0000256" key="2">
    <source>
        <dbReference type="SAM" id="SignalP"/>
    </source>
</evidence>
<evidence type="ECO:0000256" key="1">
    <source>
        <dbReference type="SAM" id="MobiDB-lite"/>
    </source>
</evidence>
<reference evidence="4" key="1">
    <citation type="submission" date="2025-08" db="UniProtKB">
        <authorList>
            <consortium name="RefSeq"/>
        </authorList>
    </citation>
    <scope>IDENTIFICATION</scope>
</reference>
<dbReference type="GeneID" id="107272040"/>
<gene>
    <name evidence="4" type="primary">LOC107272040</name>
</gene>
<keyword evidence="3" id="KW-1185">Reference proteome</keyword>
<name>A0AAJ7FR64_CEPCN</name>
<protein>
    <submittedName>
        <fullName evidence="4">Uncharacterized protein LOC107272040 isoform X1</fullName>
    </submittedName>
</protein>
<feature type="signal peptide" evidence="2">
    <location>
        <begin position="1"/>
        <end position="16"/>
    </location>
</feature>
<evidence type="ECO:0000313" key="3">
    <source>
        <dbReference type="Proteomes" id="UP000694920"/>
    </source>
</evidence>
<proteinExistence type="predicted"/>
<dbReference type="Proteomes" id="UP000694920">
    <property type="component" value="Unplaced"/>
</dbReference>
<dbReference type="RefSeq" id="XP_015604232.1">
    <property type="nucleotide sequence ID" value="XM_015748746.1"/>
</dbReference>
<feature type="region of interest" description="Disordered" evidence="1">
    <location>
        <begin position="191"/>
        <end position="212"/>
    </location>
</feature>
<dbReference type="KEGG" id="ccin:107272040"/>
<keyword evidence="2" id="KW-0732">Signal</keyword>
<evidence type="ECO:0000313" key="4">
    <source>
        <dbReference type="RefSeq" id="XP_015604232.1"/>
    </source>
</evidence>
<accession>A0AAJ7FR64</accession>